<gene>
    <name evidence="9" type="ORF">HHI_03977</name>
</gene>
<dbReference type="Proteomes" id="UP000025061">
    <property type="component" value="Unassembled WGS sequence"/>
</dbReference>
<sequence length="327" mass="33211">MSRLTLILALVAALLFAISALVGTAPLALGDTFAALTGQGDERVRIIIWELRLPRAVAAFAVGAALGLAGAALQGLLQNPLAEPGVLGVSAFSALGAVIAIFFGFAAVNSFAVPLAAILGAGIATLLLVFAAMRGARSVTLLLIGIGLSSFAGALMSLALNMAPNPYSLADLVNWMMGSVANRSWADILLGAPGWIIGAALVFLAGPGLRALSLGDETATSLGADPRRIRLLVIGGTSLLAGASVATAGTIGFVGIVAPHIIRPFVRHDPQRLLIPSALLAGIILMVADIAIRVLPFQQELKLGVAAALVGGPVFIWIATRLGRASS</sequence>
<keyword evidence="7 8" id="KW-0472">Membrane</keyword>
<evidence type="ECO:0000256" key="4">
    <source>
        <dbReference type="ARBA" id="ARBA00022475"/>
    </source>
</evidence>
<feature type="transmembrane region" description="Helical" evidence="8">
    <location>
        <begin position="273"/>
        <end position="291"/>
    </location>
</feature>
<dbReference type="InterPro" id="IPR037294">
    <property type="entry name" value="ABC_BtuC-like"/>
</dbReference>
<feature type="transmembrane region" description="Helical" evidence="8">
    <location>
        <begin position="85"/>
        <end position="105"/>
    </location>
</feature>
<evidence type="ECO:0000313" key="9">
    <source>
        <dbReference type="EMBL" id="KCZ95900.1"/>
    </source>
</evidence>
<dbReference type="EMBL" id="ARYI01000002">
    <property type="protein sequence ID" value="KCZ95900.1"/>
    <property type="molecule type" value="Genomic_DNA"/>
</dbReference>
<keyword evidence="3" id="KW-0813">Transport</keyword>
<keyword evidence="6 8" id="KW-1133">Transmembrane helix</keyword>
<proteinExistence type="inferred from homology"/>
<name>A0A059FZE6_9PROT</name>
<dbReference type="Gene3D" id="1.10.3470.10">
    <property type="entry name" value="ABC transporter involved in vitamin B12 uptake, BtuC"/>
    <property type="match status" value="1"/>
</dbReference>
<keyword evidence="10" id="KW-1185">Reference proteome</keyword>
<evidence type="ECO:0000256" key="8">
    <source>
        <dbReference type="SAM" id="Phobius"/>
    </source>
</evidence>
<dbReference type="AlphaFoldDB" id="A0A059FZE6"/>
<accession>A0A059FZE6</accession>
<evidence type="ECO:0000256" key="7">
    <source>
        <dbReference type="ARBA" id="ARBA00023136"/>
    </source>
</evidence>
<evidence type="ECO:0000256" key="3">
    <source>
        <dbReference type="ARBA" id="ARBA00022448"/>
    </source>
</evidence>
<dbReference type="Pfam" id="PF01032">
    <property type="entry name" value="FecCD"/>
    <property type="match status" value="1"/>
</dbReference>
<keyword evidence="5 8" id="KW-0812">Transmembrane</keyword>
<dbReference type="InterPro" id="IPR000522">
    <property type="entry name" value="ABC_transptr_permease_BtuC"/>
</dbReference>
<evidence type="ECO:0000256" key="5">
    <source>
        <dbReference type="ARBA" id="ARBA00022692"/>
    </source>
</evidence>
<comment type="caution">
    <text evidence="9">The sequence shown here is derived from an EMBL/GenBank/DDBJ whole genome shotgun (WGS) entry which is preliminary data.</text>
</comment>
<feature type="transmembrane region" description="Helical" evidence="8">
    <location>
        <begin position="54"/>
        <end position="73"/>
    </location>
</feature>
<feature type="transmembrane region" description="Helical" evidence="8">
    <location>
        <begin position="303"/>
        <end position="320"/>
    </location>
</feature>
<dbReference type="GO" id="GO:0022857">
    <property type="term" value="F:transmembrane transporter activity"/>
    <property type="evidence" value="ECO:0007669"/>
    <property type="project" value="InterPro"/>
</dbReference>
<dbReference type="RefSeq" id="WP_011646163.1">
    <property type="nucleotide sequence ID" value="NZ_ARYI01000002.1"/>
</dbReference>
<feature type="transmembrane region" description="Helical" evidence="8">
    <location>
        <begin position="184"/>
        <end position="205"/>
    </location>
</feature>
<protein>
    <submittedName>
        <fullName evidence="9">Iron compound ABC transporter permease</fullName>
    </submittedName>
</protein>
<evidence type="ECO:0000313" key="10">
    <source>
        <dbReference type="Proteomes" id="UP000025061"/>
    </source>
</evidence>
<feature type="transmembrane region" description="Helical" evidence="8">
    <location>
        <begin position="139"/>
        <end position="164"/>
    </location>
</feature>
<comment type="similarity">
    <text evidence="2">Belongs to the binding-protein-dependent transport system permease family. FecCD subfamily.</text>
</comment>
<dbReference type="SUPFAM" id="SSF81345">
    <property type="entry name" value="ABC transporter involved in vitamin B12 uptake, BtuC"/>
    <property type="match status" value="1"/>
</dbReference>
<evidence type="ECO:0000256" key="2">
    <source>
        <dbReference type="ARBA" id="ARBA00007935"/>
    </source>
</evidence>
<keyword evidence="4" id="KW-1003">Cell membrane</keyword>
<dbReference type="PATRIC" id="fig|1280951.3.peg.811"/>
<dbReference type="OrthoDB" id="9811975at2"/>
<evidence type="ECO:0000256" key="1">
    <source>
        <dbReference type="ARBA" id="ARBA00004651"/>
    </source>
</evidence>
<reference evidence="9 10" key="1">
    <citation type="submission" date="2013-04" db="EMBL/GenBank/DDBJ databases">
        <title>Hyphomonas hirschiana VP5 Genome Sequencing.</title>
        <authorList>
            <person name="Lai Q."/>
            <person name="Shao Z."/>
        </authorList>
    </citation>
    <scope>NUCLEOTIDE SEQUENCE [LARGE SCALE GENOMIC DNA]</scope>
    <source>
        <strain evidence="9 10">VP5</strain>
    </source>
</reference>
<evidence type="ECO:0000256" key="6">
    <source>
        <dbReference type="ARBA" id="ARBA00022989"/>
    </source>
</evidence>
<feature type="transmembrane region" description="Helical" evidence="8">
    <location>
        <begin position="231"/>
        <end position="261"/>
    </location>
</feature>
<dbReference type="GO" id="GO:0005886">
    <property type="term" value="C:plasma membrane"/>
    <property type="evidence" value="ECO:0007669"/>
    <property type="project" value="UniProtKB-SubCell"/>
</dbReference>
<comment type="subcellular location">
    <subcellularLocation>
        <location evidence="1">Cell membrane</location>
        <topology evidence="1">Multi-pass membrane protein</topology>
    </subcellularLocation>
</comment>
<feature type="transmembrane region" description="Helical" evidence="8">
    <location>
        <begin position="111"/>
        <end position="132"/>
    </location>
</feature>
<dbReference type="PANTHER" id="PTHR30472:SF25">
    <property type="entry name" value="ABC TRANSPORTER PERMEASE PROTEIN MJ0876-RELATED"/>
    <property type="match status" value="1"/>
</dbReference>
<organism evidence="9 10">
    <name type="scientific">Hyphomonas hirschiana VP5</name>
    <dbReference type="NCBI Taxonomy" id="1280951"/>
    <lineage>
        <taxon>Bacteria</taxon>
        <taxon>Pseudomonadati</taxon>
        <taxon>Pseudomonadota</taxon>
        <taxon>Alphaproteobacteria</taxon>
        <taxon>Hyphomonadales</taxon>
        <taxon>Hyphomonadaceae</taxon>
        <taxon>Hyphomonas</taxon>
    </lineage>
</organism>
<dbReference type="PANTHER" id="PTHR30472">
    <property type="entry name" value="FERRIC ENTEROBACTIN TRANSPORT SYSTEM PERMEASE PROTEIN"/>
    <property type="match status" value="1"/>
</dbReference>
<dbReference type="CDD" id="cd06550">
    <property type="entry name" value="TM_ABC_iron-siderophores_like"/>
    <property type="match status" value="1"/>
</dbReference>